<name>A0A0F4LWQ8_9LACO</name>
<keyword evidence="3" id="KW-1185">Reference proteome</keyword>
<dbReference type="STRING" id="1218492.JG30_01920"/>
<dbReference type="GO" id="GO:0016491">
    <property type="term" value="F:oxidoreductase activity"/>
    <property type="evidence" value="ECO:0007669"/>
    <property type="project" value="InterPro"/>
</dbReference>
<dbReference type="InterPro" id="IPR005025">
    <property type="entry name" value="FMN_Rdtase-like_dom"/>
</dbReference>
<sequence length="181" mass="20485">MKLMAIVGTNADFSYNRILLHYMQHIFKPQAEIQIQEIKDFPPFCEDDALNNHPDLQQLQQDIATSAGVILSSPEYDHAIPACLKSVLEWMSYEVHPFRGKPVMIVGASYGPQGSARAQLQLRQILACPEIDAYALPGNEFLLGHVVQMFDQKGNLTNHTQQQTLQNCFADFLDYIHNLAR</sequence>
<dbReference type="InterPro" id="IPR029039">
    <property type="entry name" value="Flavoprotein-like_sf"/>
</dbReference>
<protein>
    <submittedName>
        <fullName evidence="2">NADPH-dependent FMN reductase</fullName>
    </submittedName>
</protein>
<dbReference type="PANTHER" id="PTHR30543:SF21">
    <property type="entry name" value="NAD(P)H-DEPENDENT FMN REDUCTASE LOT6"/>
    <property type="match status" value="1"/>
</dbReference>
<dbReference type="PATRIC" id="fig|1218492.5.peg.305"/>
<dbReference type="SUPFAM" id="SSF52218">
    <property type="entry name" value="Flavoproteins"/>
    <property type="match status" value="1"/>
</dbReference>
<dbReference type="InterPro" id="IPR050712">
    <property type="entry name" value="NAD(P)H-dep_reductase"/>
</dbReference>
<dbReference type="Gene3D" id="3.40.50.360">
    <property type="match status" value="1"/>
</dbReference>
<proteinExistence type="predicted"/>
<organism evidence="2 3">
    <name type="scientific">Bombilactobacillus mellifer</name>
    <dbReference type="NCBI Taxonomy" id="1218492"/>
    <lineage>
        <taxon>Bacteria</taxon>
        <taxon>Bacillati</taxon>
        <taxon>Bacillota</taxon>
        <taxon>Bacilli</taxon>
        <taxon>Lactobacillales</taxon>
        <taxon>Lactobacillaceae</taxon>
        <taxon>Bombilactobacillus</taxon>
    </lineage>
</organism>
<dbReference type="HOGENOM" id="CLU_055322_4_0_9"/>
<evidence type="ECO:0000313" key="3">
    <source>
        <dbReference type="Proteomes" id="UP000033558"/>
    </source>
</evidence>
<dbReference type="RefSeq" id="WP_046315398.1">
    <property type="nucleotide sequence ID" value="NZ_JBHSZT010000003.1"/>
</dbReference>
<dbReference type="Pfam" id="PF03358">
    <property type="entry name" value="FMN_red"/>
    <property type="match status" value="1"/>
</dbReference>
<comment type="caution">
    <text evidence="2">The sequence shown here is derived from an EMBL/GenBank/DDBJ whole genome shotgun (WGS) entry which is preliminary data.</text>
</comment>
<accession>A0A0F4LWQ8</accession>
<feature type="domain" description="NADPH-dependent FMN reductase-like" evidence="1">
    <location>
        <begin position="1"/>
        <end position="146"/>
    </location>
</feature>
<dbReference type="Proteomes" id="UP000033558">
    <property type="component" value="Unassembled WGS sequence"/>
</dbReference>
<evidence type="ECO:0000313" key="2">
    <source>
        <dbReference type="EMBL" id="KJY62744.1"/>
    </source>
</evidence>
<dbReference type="GO" id="GO:0005829">
    <property type="term" value="C:cytosol"/>
    <property type="evidence" value="ECO:0007669"/>
    <property type="project" value="TreeGrafter"/>
</dbReference>
<dbReference type="EMBL" id="JXJQ01000003">
    <property type="protein sequence ID" value="KJY62744.1"/>
    <property type="molecule type" value="Genomic_DNA"/>
</dbReference>
<dbReference type="PANTHER" id="PTHR30543">
    <property type="entry name" value="CHROMATE REDUCTASE"/>
    <property type="match status" value="1"/>
</dbReference>
<gene>
    <name evidence="2" type="ORF">JG30_01920</name>
</gene>
<dbReference type="OrthoDB" id="9812295at2"/>
<reference evidence="2 3" key="1">
    <citation type="submission" date="2015-01" db="EMBL/GenBank/DDBJ databases">
        <title>Comparative genomics of the lactic acid bacteria isolated from the honey bee gut.</title>
        <authorList>
            <person name="Ellegaard K.M."/>
            <person name="Tamarit D."/>
            <person name="Javelind E."/>
            <person name="Olofsson T."/>
            <person name="Andersson S.G."/>
            <person name="Vasquez A."/>
        </authorList>
    </citation>
    <scope>NUCLEOTIDE SEQUENCE [LARGE SCALE GENOMIC DNA]</scope>
    <source>
        <strain evidence="2 3">Bin4</strain>
    </source>
</reference>
<dbReference type="AlphaFoldDB" id="A0A0F4LWQ8"/>
<evidence type="ECO:0000259" key="1">
    <source>
        <dbReference type="Pfam" id="PF03358"/>
    </source>
</evidence>
<dbReference type="GO" id="GO:0010181">
    <property type="term" value="F:FMN binding"/>
    <property type="evidence" value="ECO:0007669"/>
    <property type="project" value="TreeGrafter"/>
</dbReference>